<keyword evidence="4" id="KW-1185">Reference proteome</keyword>
<feature type="transmembrane region" description="Helical" evidence="2">
    <location>
        <begin position="63"/>
        <end position="90"/>
    </location>
</feature>
<protein>
    <recommendedName>
        <fullName evidence="5">DUF4190 domain-containing protein</fullName>
    </recommendedName>
</protein>
<evidence type="ECO:0000313" key="4">
    <source>
        <dbReference type="Proteomes" id="UP001501442"/>
    </source>
</evidence>
<organism evidence="3 4">
    <name type="scientific">Actinoallomurus vinaceus</name>
    <dbReference type="NCBI Taxonomy" id="1080074"/>
    <lineage>
        <taxon>Bacteria</taxon>
        <taxon>Bacillati</taxon>
        <taxon>Actinomycetota</taxon>
        <taxon>Actinomycetes</taxon>
        <taxon>Streptosporangiales</taxon>
        <taxon>Thermomonosporaceae</taxon>
        <taxon>Actinoallomurus</taxon>
    </lineage>
</organism>
<dbReference type="Proteomes" id="UP001501442">
    <property type="component" value="Unassembled WGS sequence"/>
</dbReference>
<dbReference type="EMBL" id="BAABHK010000001">
    <property type="protein sequence ID" value="GAA4621638.1"/>
    <property type="molecule type" value="Genomic_DNA"/>
</dbReference>
<dbReference type="RefSeq" id="WP_345429471.1">
    <property type="nucleotide sequence ID" value="NZ_BAABHK010000001.1"/>
</dbReference>
<keyword evidence="2" id="KW-0472">Membrane</keyword>
<keyword evidence="2" id="KW-1133">Transmembrane helix</keyword>
<feature type="region of interest" description="Disordered" evidence="1">
    <location>
        <begin position="1"/>
        <end position="59"/>
    </location>
</feature>
<sequence length="182" mass="19511">MSDAPGPDQAGPQTQLPESPPVMRPASDDASGRDQAGPETQRPEPPSRPPLPPTAPERGGPRALILGISGLVLTFLFLPAGLLLSVAAVVTGVRSRKRARRVLAPAPGAIAGAVLGSIGLVFCAFSIVLTAVMWNELSGYTKCRESALTVDDKQTCQNTYFPKIERRLHMPKDSLHRYDSWF</sequence>
<proteinExistence type="predicted"/>
<keyword evidence="2" id="KW-0812">Transmembrane</keyword>
<comment type="caution">
    <text evidence="3">The sequence shown here is derived from an EMBL/GenBank/DDBJ whole genome shotgun (WGS) entry which is preliminary data.</text>
</comment>
<evidence type="ECO:0000256" key="1">
    <source>
        <dbReference type="SAM" id="MobiDB-lite"/>
    </source>
</evidence>
<feature type="transmembrane region" description="Helical" evidence="2">
    <location>
        <begin position="102"/>
        <end position="134"/>
    </location>
</feature>
<name>A0ABP8U3B7_9ACTN</name>
<evidence type="ECO:0000256" key="2">
    <source>
        <dbReference type="SAM" id="Phobius"/>
    </source>
</evidence>
<evidence type="ECO:0008006" key="5">
    <source>
        <dbReference type="Google" id="ProtNLM"/>
    </source>
</evidence>
<accession>A0ABP8U3B7</accession>
<gene>
    <name evidence="3" type="ORF">GCM10023196_010740</name>
</gene>
<evidence type="ECO:0000313" key="3">
    <source>
        <dbReference type="EMBL" id="GAA4621638.1"/>
    </source>
</evidence>
<feature type="compositionally biased region" description="Pro residues" evidence="1">
    <location>
        <begin position="43"/>
        <end position="55"/>
    </location>
</feature>
<reference evidence="4" key="1">
    <citation type="journal article" date="2019" name="Int. J. Syst. Evol. Microbiol.">
        <title>The Global Catalogue of Microorganisms (GCM) 10K type strain sequencing project: providing services to taxonomists for standard genome sequencing and annotation.</title>
        <authorList>
            <consortium name="The Broad Institute Genomics Platform"/>
            <consortium name="The Broad Institute Genome Sequencing Center for Infectious Disease"/>
            <person name="Wu L."/>
            <person name="Ma J."/>
        </authorList>
    </citation>
    <scope>NUCLEOTIDE SEQUENCE [LARGE SCALE GENOMIC DNA]</scope>
    <source>
        <strain evidence="4">JCM 17939</strain>
    </source>
</reference>